<dbReference type="EMBL" id="QMIF01000002">
    <property type="protein sequence ID" value="TVM35644.1"/>
    <property type="molecule type" value="Genomic_DNA"/>
</dbReference>
<name>A0A6P1ZKM5_9BACT</name>
<dbReference type="SUPFAM" id="SSF52540">
    <property type="entry name" value="P-loop containing nucleoside triphosphate hydrolases"/>
    <property type="match status" value="1"/>
</dbReference>
<accession>A0A6P1ZKM5</accession>
<reference evidence="2 3" key="1">
    <citation type="submission" date="2018-06" db="EMBL/GenBank/DDBJ databases">
        <title>Complete genome of Desulfovibrio marinus P48SEP.</title>
        <authorList>
            <person name="Crispim J.S."/>
            <person name="Vidigal P.M.P."/>
            <person name="Silva L.C.F."/>
            <person name="Araujo L.C."/>
            <person name="Laguardia C.N."/>
            <person name="Dias R.S."/>
            <person name="Sousa M.P."/>
            <person name="Paula S.O."/>
            <person name="Silva C."/>
        </authorList>
    </citation>
    <scope>NUCLEOTIDE SEQUENCE [LARGE SCALE GENOMIC DNA]</scope>
    <source>
        <strain evidence="2 3">P48SEP</strain>
    </source>
</reference>
<feature type="coiled-coil region" evidence="1">
    <location>
        <begin position="4"/>
        <end position="72"/>
    </location>
</feature>
<keyword evidence="1" id="KW-0175">Coiled coil</keyword>
<dbReference type="RefSeq" id="WP_144233974.1">
    <property type="nucleotide sequence ID" value="NZ_QMIF01000002.1"/>
</dbReference>
<protein>
    <submittedName>
        <fullName evidence="2">Uncharacterized protein</fullName>
    </submittedName>
</protein>
<organism evidence="2 3">
    <name type="scientific">Oceanidesulfovibrio marinus</name>
    <dbReference type="NCBI Taxonomy" id="370038"/>
    <lineage>
        <taxon>Bacteria</taxon>
        <taxon>Pseudomonadati</taxon>
        <taxon>Thermodesulfobacteriota</taxon>
        <taxon>Desulfovibrionia</taxon>
        <taxon>Desulfovibrionales</taxon>
        <taxon>Desulfovibrionaceae</taxon>
        <taxon>Oceanidesulfovibrio</taxon>
    </lineage>
</organism>
<dbReference type="InterPro" id="IPR027417">
    <property type="entry name" value="P-loop_NTPase"/>
</dbReference>
<dbReference type="Proteomes" id="UP000434052">
    <property type="component" value="Unassembled WGS sequence"/>
</dbReference>
<evidence type="ECO:0000313" key="3">
    <source>
        <dbReference type="Proteomes" id="UP000434052"/>
    </source>
</evidence>
<evidence type="ECO:0000256" key="1">
    <source>
        <dbReference type="SAM" id="Coils"/>
    </source>
</evidence>
<sequence length="197" mass="20950">MSDIQMVETQIQGLEANIHGLRDEERVLFKAQGLAEQIEAAKARCADLKSKLAKAKDALAETAQEKQDAVRNAGAAFAEAMGDVLAEGAPVFDVDVAGNVILGWQAPDGRIVPYAGLSGGEKAAFDPALAYALMPKEAENRVIIIEAAELDSMRLRETLERIAASDPDAQIIVNTCHEPAVVPQGWTVVKMEAANAA</sequence>
<gene>
    <name evidence="2" type="ORF">DQK91_02970</name>
</gene>
<dbReference type="OrthoDB" id="5455196at2"/>
<dbReference type="Gene3D" id="3.40.50.300">
    <property type="entry name" value="P-loop containing nucleotide triphosphate hydrolases"/>
    <property type="match status" value="1"/>
</dbReference>
<evidence type="ECO:0000313" key="2">
    <source>
        <dbReference type="EMBL" id="TVM35644.1"/>
    </source>
</evidence>
<proteinExistence type="predicted"/>
<comment type="caution">
    <text evidence="2">The sequence shown here is derived from an EMBL/GenBank/DDBJ whole genome shotgun (WGS) entry which is preliminary data.</text>
</comment>
<dbReference type="AlphaFoldDB" id="A0A6P1ZKM5"/>